<dbReference type="EMBL" id="LR796398">
    <property type="protein sequence ID" value="CAB4141882.1"/>
    <property type="molecule type" value="Genomic_DNA"/>
</dbReference>
<sequence>MNIDDNKELSAMYDNVPDWLLFGMLGRCCLQLQQRKYLSVDEAIALFDILSRAIDNAVDANEALNEVKNILRGDV</sequence>
<name>A0A6J5M6W9_9CAUD</name>
<proteinExistence type="predicted"/>
<reference evidence="1" key="1">
    <citation type="submission" date="2020-04" db="EMBL/GenBank/DDBJ databases">
        <authorList>
            <person name="Chiriac C."/>
            <person name="Salcher M."/>
            <person name="Ghai R."/>
            <person name="Kavagutti S V."/>
        </authorList>
    </citation>
    <scope>NUCLEOTIDE SEQUENCE</scope>
</reference>
<accession>A0A6J5M6W9</accession>
<organism evidence="1">
    <name type="scientific">uncultured Caudovirales phage</name>
    <dbReference type="NCBI Taxonomy" id="2100421"/>
    <lineage>
        <taxon>Viruses</taxon>
        <taxon>Duplodnaviria</taxon>
        <taxon>Heunggongvirae</taxon>
        <taxon>Uroviricota</taxon>
        <taxon>Caudoviricetes</taxon>
        <taxon>Peduoviridae</taxon>
        <taxon>Maltschvirus</taxon>
        <taxon>Maltschvirus maltsch</taxon>
    </lineage>
</organism>
<gene>
    <name evidence="1" type="ORF">UFOVP422_39</name>
</gene>
<protein>
    <submittedName>
        <fullName evidence="1">Uncharacterized protein</fullName>
    </submittedName>
</protein>
<evidence type="ECO:0000313" key="1">
    <source>
        <dbReference type="EMBL" id="CAB4141882.1"/>
    </source>
</evidence>